<organism evidence="1 2">
    <name type="scientific">Undibacterium hunanense</name>
    <dbReference type="NCBI Taxonomy" id="2762292"/>
    <lineage>
        <taxon>Bacteria</taxon>
        <taxon>Pseudomonadati</taxon>
        <taxon>Pseudomonadota</taxon>
        <taxon>Betaproteobacteria</taxon>
        <taxon>Burkholderiales</taxon>
        <taxon>Oxalobacteraceae</taxon>
        <taxon>Undibacterium</taxon>
    </lineage>
</organism>
<comment type="caution">
    <text evidence="1">The sequence shown here is derived from an EMBL/GenBank/DDBJ whole genome shotgun (WGS) entry which is preliminary data.</text>
</comment>
<evidence type="ECO:0000313" key="2">
    <source>
        <dbReference type="Proteomes" id="UP000650424"/>
    </source>
</evidence>
<dbReference type="RefSeq" id="WP_186949834.1">
    <property type="nucleotide sequence ID" value="NZ_JACOGF010000015.1"/>
</dbReference>
<dbReference type="EMBL" id="JACOGF010000015">
    <property type="protein sequence ID" value="MBC3920359.1"/>
    <property type="molecule type" value="Genomic_DNA"/>
</dbReference>
<accession>A0ABR6ZWW5</accession>
<protein>
    <recommendedName>
        <fullName evidence="3">Phage tail protein</fullName>
    </recommendedName>
</protein>
<dbReference type="Proteomes" id="UP000650424">
    <property type="component" value="Unassembled WGS sequence"/>
</dbReference>
<proteinExistence type="predicted"/>
<name>A0ABR6ZWW5_9BURK</name>
<reference evidence="1 2" key="1">
    <citation type="submission" date="2020-08" db="EMBL/GenBank/DDBJ databases">
        <title>Novel species isolated from subtropical streams in China.</title>
        <authorList>
            <person name="Lu H."/>
        </authorList>
    </citation>
    <scope>NUCLEOTIDE SEQUENCE [LARGE SCALE GENOMIC DNA]</scope>
    <source>
        <strain evidence="1 2">CY18W</strain>
    </source>
</reference>
<evidence type="ECO:0008006" key="3">
    <source>
        <dbReference type="Google" id="ProtNLM"/>
    </source>
</evidence>
<sequence length="103" mass="10655">MAKTGILGSLDSDTTVQTLYTVAVGNTAEFLVNFCNRLPTATTIRLAISAAATPASSEWLIYDEILDANASASFTGLCANAGQFVIIQCGAASVSVNANGYEE</sequence>
<keyword evidence="2" id="KW-1185">Reference proteome</keyword>
<gene>
    <name evidence="1" type="ORF">H8L32_23045</name>
</gene>
<evidence type="ECO:0000313" key="1">
    <source>
        <dbReference type="EMBL" id="MBC3920359.1"/>
    </source>
</evidence>